<dbReference type="Proteomes" id="UP000297549">
    <property type="component" value="Unassembled WGS sequence"/>
</dbReference>
<gene>
    <name evidence="3" type="ORF">E5K00_20180</name>
</gene>
<dbReference type="InterPro" id="IPR001199">
    <property type="entry name" value="Cyt_B5-like_heme/steroid-bd"/>
</dbReference>
<proteinExistence type="predicted"/>
<name>A0A4Z0PSL5_9BACT</name>
<dbReference type="Pfam" id="PF00173">
    <property type="entry name" value="Cyt-b5"/>
    <property type="match status" value="1"/>
</dbReference>
<evidence type="ECO:0000313" key="3">
    <source>
        <dbReference type="EMBL" id="TGE20326.1"/>
    </source>
</evidence>
<feature type="region of interest" description="Disordered" evidence="1">
    <location>
        <begin position="1"/>
        <end position="30"/>
    </location>
</feature>
<accession>A0A4Z0PSL5</accession>
<dbReference type="SMART" id="SM01117">
    <property type="entry name" value="Cyt-b5"/>
    <property type="match status" value="1"/>
</dbReference>
<reference evidence="3 4" key="1">
    <citation type="submission" date="2019-04" db="EMBL/GenBank/DDBJ databases">
        <authorList>
            <person name="Feng G."/>
            <person name="Zhang J."/>
            <person name="Zhu H."/>
        </authorList>
    </citation>
    <scope>NUCLEOTIDE SEQUENCE [LARGE SCALE GENOMIC DNA]</scope>
    <source>
        <strain evidence="3 4">JCM 31653</strain>
    </source>
</reference>
<dbReference type="OrthoDB" id="711041at2"/>
<evidence type="ECO:0000313" key="4">
    <source>
        <dbReference type="Proteomes" id="UP000297549"/>
    </source>
</evidence>
<comment type="caution">
    <text evidence="3">The sequence shown here is derived from an EMBL/GenBank/DDBJ whole genome shotgun (WGS) entry which is preliminary data.</text>
</comment>
<evidence type="ECO:0000259" key="2">
    <source>
        <dbReference type="SMART" id="SM01117"/>
    </source>
</evidence>
<dbReference type="SUPFAM" id="SSF55856">
    <property type="entry name" value="Cytochrome b5-like heme/steroid binding domain"/>
    <property type="match status" value="1"/>
</dbReference>
<protein>
    <submittedName>
        <fullName evidence="3">Cytochrome b5</fullName>
    </submittedName>
</protein>
<organism evidence="3 4">
    <name type="scientific">Hymenobacter aquaticus</name>
    <dbReference type="NCBI Taxonomy" id="1867101"/>
    <lineage>
        <taxon>Bacteria</taxon>
        <taxon>Pseudomonadati</taxon>
        <taxon>Bacteroidota</taxon>
        <taxon>Cytophagia</taxon>
        <taxon>Cytophagales</taxon>
        <taxon>Hymenobacteraceae</taxon>
        <taxon>Hymenobacter</taxon>
    </lineage>
</organism>
<evidence type="ECO:0000256" key="1">
    <source>
        <dbReference type="SAM" id="MobiDB-lite"/>
    </source>
</evidence>
<dbReference type="AlphaFoldDB" id="A0A4Z0PSL5"/>
<dbReference type="Gene3D" id="3.10.120.10">
    <property type="entry name" value="Cytochrome b5-like heme/steroid binding domain"/>
    <property type="match status" value="1"/>
</dbReference>
<dbReference type="InterPro" id="IPR036400">
    <property type="entry name" value="Cyt_B5-like_heme/steroid_sf"/>
</dbReference>
<dbReference type="EMBL" id="SRLC01000003">
    <property type="protein sequence ID" value="TGE20326.1"/>
    <property type="molecule type" value="Genomic_DNA"/>
</dbReference>
<keyword evidence="4" id="KW-1185">Reference proteome</keyword>
<sequence length="102" mass="11911">MNTLPPESNNDQHSALDNQQSTPNNQLPTYSRAQLALRNGQDRDEIWVGYNGLIYDVTRSRLWRRGNHYEHWAGQDLTKELQKDAPHTEHVFDKFPAIGRLR</sequence>
<feature type="domain" description="Cytochrome b5 heme-binding" evidence="2">
    <location>
        <begin position="30"/>
        <end position="102"/>
    </location>
</feature>